<keyword evidence="3" id="KW-1133">Transmembrane helix</keyword>
<dbReference type="EMBL" id="FWEV01000283">
    <property type="protein sequence ID" value="SLM31695.1"/>
    <property type="molecule type" value="Genomic_DNA"/>
</dbReference>
<evidence type="ECO:0000313" key="5">
    <source>
        <dbReference type="Proteomes" id="UP000191931"/>
    </source>
</evidence>
<sequence>MKMLSCTCIGDIIKQRCQMAFVFKAKGFALLLVLLFIFVSWLPCDANVTTTTNITTTGTAVPLADKSSEISIAKFLCTAFVDPTLSAQSERIHFLKQTPGGISFIEDPEFRISIDQFESNQQKYTLRFKPRGWDEIKSEEDVHNAMLQSGTAELDSLFHMALKNRYLTVVDFLYFSEMTTLHEELNLLYEDWESVLKRHVDTPDFDPGELADMENLRIALQVDLMELKNQKRAVTADIKEKREYSRQESLNSGLSLGAPTSLRNGIPLSDSNSPSPFMERGLGGEVNGAEISLDGSRMITMEQISDRISGMLVNREHENNYLKNAERDVATAEAEYRLEVAEKNRIITFVETAYNAADEEDFDDAFSIEFGFSIPIGSGSETKLRQQKLESMKSRSDRNALEREINHTIPVIQQKLHNRIAQYTAVKKKKEEGFAPATFDRLLQMEGTDPLTLLRLRKGMFKNDILLAKLSRMIRTTYINLLDITGILSEKPLINHLADHKEGIVQ</sequence>
<organism evidence="4 5">
    <name type="scientific">Desulfamplus magnetovallimortis</name>
    <dbReference type="NCBI Taxonomy" id="1246637"/>
    <lineage>
        <taxon>Bacteria</taxon>
        <taxon>Pseudomonadati</taxon>
        <taxon>Thermodesulfobacteriota</taxon>
        <taxon>Desulfobacteria</taxon>
        <taxon>Desulfobacterales</taxon>
        <taxon>Desulfobacteraceae</taxon>
        <taxon>Desulfamplus</taxon>
    </lineage>
</organism>
<gene>
    <name evidence="4" type="ORF">MTBBW1_410050</name>
</gene>
<keyword evidence="3" id="KW-0812">Transmembrane</keyword>
<evidence type="ECO:0000256" key="2">
    <source>
        <dbReference type="SAM" id="MobiDB-lite"/>
    </source>
</evidence>
<protein>
    <recommendedName>
        <fullName evidence="6">TolC family protein</fullName>
    </recommendedName>
</protein>
<keyword evidence="3" id="KW-0472">Membrane</keyword>
<evidence type="ECO:0008006" key="6">
    <source>
        <dbReference type="Google" id="ProtNLM"/>
    </source>
</evidence>
<dbReference type="AlphaFoldDB" id="A0A1W1HH07"/>
<dbReference type="Gene3D" id="1.20.1600.10">
    <property type="entry name" value="Outer membrane efflux proteins (OEP)"/>
    <property type="match status" value="1"/>
</dbReference>
<dbReference type="Proteomes" id="UP000191931">
    <property type="component" value="Unassembled WGS sequence"/>
</dbReference>
<reference evidence="4 5" key="1">
    <citation type="submission" date="2017-03" db="EMBL/GenBank/DDBJ databases">
        <authorList>
            <person name="Afonso C.L."/>
            <person name="Miller P.J."/>
            <person name="Scott M.A."/>
            <person name="Spackman E."/>
            <person name="Goraichik I."/>
            <person name="Dimitrov K.M."/>
            <person name="Suarez D.L."/>
            <person name="Swayne D.E."/>
        </authorList>
    </citation>
    <scope>NUCLEOTIDE SEQUENCE [LARGE SCALE GENOMIC DNA]</scope>
    <source>
        <strain evidence="4">PRJEB14757</strain>
    </source>
</reference>
<proteinExistence type="predicted"/>
<name>A0A1W1HH07_9BACT</name>
<keyword evidence="5" id="KW-1185">Reference proteome</keyword>
<feature type="coiled-coil region" evidence="1">
    <location>
        <begin position="210"/>
        <end position="244"/>
    </location>
</feature>
<evidence type="ECO:0000256" key="1">
    <source>
        <dbReference type="SAM" id="Coils"/>
    </source>
</evidence>
<evidence type="ECO:0000313" key="4">
    <source>
        <dbReference type="EMBL" id="SLM31695.1"/>
    </source>
</evidence>
<feature type="region of interest" description="Disordered" evidence="2">
    <location>
        <begin position="249"/>
        <end position="281"/>
    </location>
</feature>
<evidence type="ECO:0000256" key="3">
    <source>
        <dbReference type="SAM" id="Phobius"/>
    </source>
</evidence>
<dbReference type="OrthoDB" id="5415588at2"/>
<dbReference type="STRING" id="1246637.MTBBW1_410050"/>
<dbReference type="RefSeq" id="WP_080800689.1">
    <property type="nucleotide sequence ID" value="NZ_LT828541.1"/>
</dbReference>
<feature type="transmembrane region" description="Helical" evidence="3">
    <location>
        <begin position="21"/>
        <end position="42"/>
    </location>
</feature>
<feature type="coiled-coil region" evidence="1">
    <location>
        <begin position="315"/>
        <end position="342"/>
    </location>
</feature>
<keyword evidence="1" id="KW-0175">Coiled coil</keyword>
<accession>A0A1W1HH07</accession>
<dbReference type="SUPFAM" id="SSF56954">
    <property type="entry name" value="Outer membrane efflux proteins (OEP)"/>
    <property type="match status" value="1"/>
</dbReference>